<dbReference type="RefSeq" id="WP_302077160.1">
    <property type="nucleotide sequence ID" value="NZ_JAUKWQ010000003.1"/>
</dbReference>
<dbReference type="Proteomes" id="UP001169006">
    <property type="component" value="Unassembled WGS sequence"/>
</dbReference>
<evidence type="ECO:0000313" key="3">
    <source>
        <dbReference type="Proteomes" id="UP001169006"/>
    </source>
</evidence>
<gene>
    <name evidence="2" type="ORF">Q2T52_13005</name>
</gene>
<reference evidence="2" key="2">
    <citation type="submission" date="2023-07" db="EMBL/GenBank/DDBJ databases">
        <authorList>
            <person name="Sun H."/>
        </authorList>
    </citation>
    <scope>NUCLEOTIDE SEQUENCE</scope>
    <source>
        <strain evidence="2">05753</strain>
    </source>
</reference>
<feature type="region of interest" description="Disordered" evidence="1">
    <location>
        <begin position="52"/>
        <end position="119"/>
    </location>
</feature>
<evidence type="ECO:0000256" key="1">
    <source>
        <dbReference type="SAM" id="MobiDB-lite"/>
    </source>
</evidence>
<name>A0ABT8SX42_9HYPH</name>
<reference evidence="2" key="1">
    <citation type="journal article" date="2015" name="Int. J. Syst. Evol. Microbiol.">
        <title>Rhizobium oryzicola sp. nov., potential plant-growth-promoting endophytic bacteria isolated from rice roots.</title>
        <authorList>
            <person name="Zhang X.X."/>
            <person name="Gao J.S."/>
            <person name="Cao Y.H."/>
            <person name="Sheirdil R.A."/>
            <person name="Wang X.C."/>
            <person name="Zhang L."/>
        </authorList>
    </citation>
    <scope>NUCLEOTIDE SEQUENCE</scope>
    <source>
        <strain evidence="2">05753</strain>
    </source>
</reference>
<dbReference type="EMBL" id="JAUKWQ010000003">
    <property type="protein sequence ID" value="MDO1583003.1"/>
    <property type="molecule type" value="Genomic_DNA"/>
</dbReference>
<feature type="region of interest" description="Disordered" evidence="1">
    <location>
        <begin position="1"/>
        <end position="27"/>
    </location>
</feature>
<protein>
    <submittedName>
        <fullName evidence="2">Uncharacterized protein</fullName>
    </submittedName>
</protein>
<accession>A0ABT8SX42</accession>
<sequence>MVDKIEKIEAVSPVRESRKDWSTSIDSEPDRAWVALRQEQITEDLALRNEEARWKDEAEDQPKLCGDEAMAQDRRSHPQKRPHTTPRTAEEEYLSGESPDIGTGNLDEDVPFGTHEGFV</sequence>
<organism evidence="2 3">
    <name type="scientific">Rhizobium oryzicola</name>
    <dbReference type="NCBI Taxonomy" id="1232668"/>
    <lineage>
        <taxon>Bacteria</taxon>
        <taxon>Pseudomonadati</taxon>
        <taxon>Pseudomonadota</taxon>
        <taxon>Alphaproteobacteria</taxon>
        <taxon>Hyphomicrobiales</taxon>
        <taxon>Rhizobiaceae</taxon>
        <taxon>Rhizobium/Agrobacterium group</taxon>
        <taxon>Rhizobium</taxon>
    </lineage>
</organism>
<proteinExistence type="predicted"/>
<feature type="compositionally biased region" description="Basic and acidic residues" evidence="1">
    <location>
        <begin position="52"/>
        <end position="76"/>
    </location>
</feature>
<feature type="compositionally biased region" description="Basic and acidic residues" evidence="1">
    <location>
        <begin position="1"/>
        <end position="21"/>
    </location>
</feature>
<comment type="caution">
    <text evidence="2">The sequence shown here is derived from an EMBL/GenBank/DDBJ whole genome shotgun (WGS) entry which is preliminary data.</text>
</comment>
<keyword evidence="3" id="KW-1185">Reference proteome</keyword>
<evidence type="ECO:0000313" key="2">
    <source>
        <dbReference type="EMBL" id="MDO1583003.1"/>
    </source>
</evidence>